<dbReference type="HOGENOM" id="CLU_078439_0_0_10"/>
<dbReference type="KEGG" id="cpb:Cphamn1_1499"/>
<dbReference type="InterPro" id="IPR013022">
    <property type="entry name" value="Xyl_isomerase-like_TIM-brl"/>
</dbReference>
<evidence type="ECO:0000259" key="1">
    <source>
        <dbReference type="Pfam" id="PF01261"/>
    </source>
</evidence>
<feature type="domain" description="Xylose isomerase-like TIM barrel" evidence="1">
    <location>
        <begin position="40"/>
        <end position="228"/>
    </location>
</feature>
<proteinExistence type="predicted"/>
<dbReference type="NCBIfam" id="NF041277">
    <property type="entry name" value="coba_remo_CbiR"/>
    <property type="match status" value="1"/>
</dbReference>
<dbReference type="InterPro" id="IPR036237">
    <property type="entry name" value="Xyl_isomerase-like_sf"/>
</dbReference>
<dbReference type="Gene3D" id="3.20.20.150">
    <property type="entry name" value="Divalent-metal-dependent TIM barrel enzymes"/>
    <property type="match status" value="1"/>
</dbReference>
<dbReference type="GO" id="GO:0016853">
    <property type="term" value="F:isomerase activity"/>
    <property type="evidence" value="ECO:0007669"/>
    <property type="project" value="UniProtKB-KW"/>
</dbReference>
<reference evidence="2" key="1">
    <citation type="submission" date="2008-06" db="EMBL/GenBank/DDBJ databases">
        <title>Complete sequence of Chlorobium phaeobacteroides BS1.</title>
        <authorList>
            <consortium name="US DOE Joint Genome Institute"/>
            <person name="Lucas S."/>
            <person name="Copeland A."/>
            <person name="Lapidus A."/>
            <person name="Glavina del Rio T."/>
            <person name="Dalin E."/>
            <person name="Tice H."/>
            <person name="Bruce D."/>
            <person name="Goodwin L."/>
            <person name="Pitluck S."/>
            <person name="Schmutz J."/>
            <person name="Larimer F."/>
            <person name="Land M."/>
            <person name="Hauser L."/>
            <person name="Kyrpides N."/>
            <person name="Ovchinnikova G."/>
            <person name="Li T."/>
            <person name="Liu Z."/>
            <person name="Zhao F."/>
            <person name="Overmann J."/>
            <person name="Bryant D.A."/>
            <person name="Richardson P."/>
        </authorList>
    </citation>
    <scope>NUCLEOTIDE SEQUENCE [LARGE SCALE GENOMIC DNA]</scope>
    <source>
        <strain evidence="2">BS1</strain>
    </source>
</reference>
<dbReference type="STRING" id="331678.Cphamn1_1499"/>
<gene>
    <name evidence="2" type="ordered locus">Cphamn1_1499</name>
</gene>
<evidence type="ECO:0000313" key="2">
    <source>
        <dbReference type="EMBL" id="ACE04425.1"/>
    </source>
</evidence>
<dbReference type="Pfam" id="PF01261">
    <property type="entry name" value="AP_endonuc_2"/>
    <property type="match status" value="1"/>
</dbReference>
<dbReference type="EMBL" id="CP001101">
    <property type="protein sequence ID" value="ACE04425.1"/>
    <property type="molecule type" value="Genomic_DNA"/>
</dbReference>
<keyword evidence="2" id="KW-0413">Isomerase</keyword>
<name>B3EJQ6_CHLPB</name>
<protein>
    <submittedName>
        <fullName evidence="2">Xylose isomerase domain protein TIM barrel</fullName>
    </submittedName>
</protein>
<accession>B3EJQ6</accession>
<dbReference type="AlphaFoldDB" id="B3EJQ6"/>
<dbReference type="SUPFAM" id="SSF51658">
    <property type="entry name" value="Xylose isomerase-like"/>
    <property type="match status" value="1"/>
</dbReference>
<organism evidence="2">
    <name type="scientific">Chlorobium phaeobacteroides (strain BS1)</name>
    <dbReference type="NCBI Taxonomy" id="331678"/>
    <lineage>
        <taxon>Bacteria</taxon>
        <taxon>Pseudomonadati</taxon>
        <taxon>Chlorobiota</taxon>
        <taxon>Chlorobiia</taxon>
        <taxon>Chlorobiales</taxon>
        <taxon>Chlorobiaceae</taxon>
        <taxon>Chlorobium/Pelodictyon group</taxon>
        <taxon>Chlorobium</taxon>
    </lineage>
</organism>
<dbReference type="eggNOG" id="COG1082">
    <property type="taxonomic scope" value="Bacteria"/>
</dbReference>
<sequence>MHETGGMSCKKLFPFRVGTTSYIIPADIIPNIEYLKEKVDDVEVVLFESDEISNLPSADDIETLRRIAEEHDLTYSIHLPMDVYLGHAEEPVRRNSVDKCLRIIGLTQPLTPSAYVLHCEAGPGININRLSGEERHVFRESFLASMDMLLENDPVAPRDICVETLNYPIAWISSAIEYFGLSLTLDIGHLERYGYSVREHLDRFLSSARVLHMHGIKGGKDHTGLEHMLPETLDMVMKALFENPDPERVFTMEIFSEKELDSSCRELMKYSC</sequence>